<accession>A0A2H0TLL6</accession>
<reference evidence="2" key="1">
    <citation type="submission" date="2017-09" db="EMBL/GenBank/DDBJ databases">
        <title>Depth-based differentiation of microbial function through sediment-hosted aquifers and enrichment of novel symbionts in the deep terrestrial subsurface.</title>
        <authorList>
            <person name="Probst A.J."/>
            <person name="Ladd B."/>
            <person name="Jarett J.K."/>
            <person name="Geller-Mcgrath D.E."/>
            <person name="Sieber C.M.K."/>
            <person name="Emerson J.B."/>
            <person name="Anantharaman K."/>
            <person name="Thomas B.C."/>
            <person name="Malmstrom R."/>
            <person name="Stieglmeier M."/>
            <person name="Klingl A."/>
            <person name="Woyke T."/>
            <person name="Ryan C.M."/>
            <person name="Banfield J.F."/>
        </authorList>
    </citation>
    <scope>NUCLEOTIDE SEQUENCE [LARGE SCALE GENOMIC DNA]</scope>
</reference>
<name>A0A2H0TLL6_9BACT</name>
<protein>
    <submittedName>
        <fullName evidence="1">Uncharacterized protein</fullName>
    </submittedName>
</protein>
<evidence type="ECO:0000313" key="1">
    <source>
        <dbReference type="EMBL" id="PIR73048.1"/>
    </source>
</evidence>
<organism evidence="1 2">
    <name type="scientific">Candidatus Nealsonbacteria bacterium CG10_big_fil_rev_8_21_14_0_10_36_23</name>
    <dbReference type="NCBI Taxonomy" id="1974709"/>
    <lineage>
        <taxon>Bacteria</taxon>
        <taxon>Candidatus Nealsoniibacteriota</taxon>
    </lineage>
</organism>
<proteinExistence type="predicted"/>
<sequence length="198" mass="23315">MSFKKEWLKPRLRVITRDGPGELISYRKICEVKLDEPFAGKNIHLYEEGEIVIESDFTLVRIISGVFPTGPDLPDLVIGAQNYPSWEECLKAFEEPLSQNEELLALNFKEQKFKRNPPCLRNVELYYLIETYLGLYWLIKAKFYDSQEKAKEAWQRIDELSKRTDDIFLCTLIDEVNSRILTRAVFSTLKVITKEVWW</sequence>
<dbReference type="Proteomes" id="UP000228508">
    <property type="component" value="Unassembled WGS sequence"/>
</dbReference>
<gene>
    <name evidence="1" type="ORF">COV26_00635</name>
</gene>
<dbReference type="EMBL" id="PFCH01000012">
    <property type="protein sequence ID" value="PIR73048.1"/>
    <property type="molecule type" value="Genomic_DNA"/>
</dbReference>
<evidence type="ECO:0000313" key="2">
    <source>
        <dbReference type="Proteomes" id="UP000228508"/>
    </source>
</evidence>
<dbReference type="AlphaFoldDB" id="A0A2H0TLL6"/>
<comment type="caution">
    <text evidence="1">The sequence shown here is derived from an EMBL/GenBank/DDBJ whole genome shotgun (WGS) entry which is preliminary data.</text>
</comment>